<accession>A0ACB9ZJP2</accession>
<dbReference type="EMBL" id="CM044708">
    <property type="protein sequence ID" value="KAI5647795.1"/>
    <property type="molecule type" value="Genomic_DNA"/>
</dbReference>
<organism evidence="1 2">
    <name type="scientific">Catharanthus roseus</name>
    <name type="common">Madagascar periwinkle</name>
    <name type="synonym">Vinca rosea</name>
    <dbReference type="NCBI Taxonomy" id="4058"/>
    <lineage>
        <taxon>Eukaryota</taxon>
        <taxon>Viridiplantae</taxon>
        <taxon>Streptophyta</taxon>
        <taxon>Embryophyta</taxon>
        <taxon>Tracheophyta</taxon>
        <taxon>Spermatophyta</taxon>
        <taxon>Magnoliopsida</taxon>
        <taxon>eudicotyledons</taxon>
        <taxon>Gunneridae</taxon>
        <taxon>Pentapetalae</taxon>
        <taxon>asterids</taxon>
        <taxon>lamiids</taxon>
        <taxon>Gentianales</taxon>
        <taxon>Apocynaceae</taxon>
        <taxon>Rauvolfioideae</taxon>
        <taxon>Vinceae</taxon>
        <taxon>Catharanthinae</taxon>
        <taxon>Catharanthus</taxon>
    </lineage>
</organism>
<comment type="caution">
    <text evidence="1">The sequence shown here is derived from an EMBL/GenBank/DDBJ whole genome shotgun (WGS) entry which is preliminary data.</text>
</comment>
<reference evidence="2" key="1">
    <citation type="journal article" date="2023" name="Nat. Plants">
        <title>Single-cell RNA sequencing provides a high-resolution roadmap for understanding the multicellular compartmentation of specialized metabolism.</title>
        <authorList>
            <person name="Sun S."/>
            <person name="Shen X."/>
            <person name="Li Y."/>
            <person name="Li Y."/>
            <person name="Wang S."/>
            <person name="Li R."/>
            <person name="Zhang H."/>
            <person name="Shen G."/>
            <person name="Guo B."/>
            <person name="Wei J."/>
            <person name="Xu J."/>
            <person name="St-Pierre B."/>
            <person name="Chen S."/>
            <person name="Sun C."/>
        </authorList>
    </citation>
    <scope>NUCLEOTIDE SEQUENCE [LARGE SCALE GENOMIC DNA]</scope>
</reference>
<name>A0ACB9ZJP2_CATRO</name>
<proteinExistence type="predicted"/>
<evidence type="ECO:0000313" key="2">
    <source>
        <dbReference type="Proteomes" id="UP001060085"/>
    </source>
</evidence>
<dbReference type="Proteomes" id="UP001060085">
    <property type="component" value="Linkage Group LG08"/>
</dbReference>
<sequence>MALLRRIKHSNLKTFANQFQRTYFQVHSPCRVSNSNSYTEVLVLNYPSSHVRKCRFEFPSSVRFFAAPVQAKPKREEDTGPRLNEKITADVVRLVTDDGHHVMPKHEALKRARNLKLDLVEVQRNSKPPVCKIMDYHREKYQQEQKEKDRLKKKSEGTLRKGSCKEIRFSGNITQKDLQIKVDMVKRLMERGYRVKCQAKGNKNKDGVGEDSTTLLSRICALIEDFSIVESDTRVEDKDQAHIIVRHIKYGPTKKGSVKKGSTGKKVSVSAQETESDDDSEDEEQSGWKLDDANDDLHQNFQPGNSVDIAMNLNNYNKPFAVEASSSSSGVSSHYASRHPQIDSAPPPATSSTSAVRTENRYMKDPRNNSRFRSPTDASHYGGRNDVQLGPQFSGHGSGPQMDVNSLPLRRETGLDENDSSKFPNMSQTEQASFYSPSSPRPNYGMFNQVDNAPGKQSVPAETNRYRRRNPPDAVEHTGRRVRASPSPRF</sequence>
<gene>
    <name evidence="1" type="ORF">M9H77_33800</name>
</gene>
<evidence type="ECO:0000313" key="1">
    <source>
        <dbReference type="EMBL" id="KAI5647795.1"/>
    </source>
</evidence>
<protein>
    <submittedName>
        <fullName evidence="1">Uncharacterized protein</fullName>
    </submittedName>
</protein>
<keyword evidence="2" id="KW-1185">Reference proteome</keyword>